<keyword evidence="3" id="KW-1133">Transmembrane helix</keyword>
<dbReference type="InterPro" id="IPR016187">
    <property type="entry name" value="CTDL_fold"/>
</dbReference>
<dbReference type="Proteomes" id="UP000472276">
    <property type="component" value="Unassembled WGS sequence"/>
</dbReference>
<gene>
    <name evidence="5" type="primary">LOC120433712</name>
</gene>
<evidence type="ECO:0000259" key="4">
    <source>
        <dbReference type="PROSITE" id="PS50041"/>
    </source>
</evidence>
<dbReference type="InterPro" id="IPR016186">
    <property type="entry name" value="C-type_lectin-like/link_sf"/>
</dbReference>
<dbReference type="PROSITE" id="PS50041">
    <property type="entry name" value="C_TYPE_LECTIN_2"/>
    <property type="match status" value="1"/>
</dbReference>
<proteinExistence type="predicted"/>
<dbReference type="InterPro" id="IPR050111">
    <property type="entry name" value="C-type_lectin/snaclec_domain"/>
</dbReference>
<keyword evidence="3" id="KW-0812">Transmembrane</keyword>
<dbReference type="CDD" id="cd03590">
    <property type="entry name" value="CLECT_DC-SIGN_like"/>
    <property type="match status" value="1"/>
</dbReference>
<dbReference type="SUPFAM" id="SSF56436">
    <property type="entry name" value="C-type lectin-like"/>
    <property type="match status" value="1"/>
</dbReference>
<feature type="transmembrane region" description="Helical" evidence="3">
    <location>
        <begin position="31"/>
        <end position="55"/>
    </location>
</feature>
<reference evidence="5" key="3">
    <citation type="submission" date="2025-09" db="UniProtKB">
        <authorList>
            <consortium name="Ensembl"/>
        </authorList>
    </citation>
    <scope>IDENTIFICATION</scope>
</reference>
<evidence type="ECO:0000256" key="2">
    <source>
        <dbReference type="ARBA" id="ARBA00023157"/>
    </source>
</evidence>
<keyword evidence="6" id="KW-1185">Reference proteome</keyword>
<accession>A0AAZ1X7G3</accession>
<reference evidence="6" key="1">
    <citation type="submission" date="2020-03" db="EMBL/GenBank/DDBJ databases">
        <title>Evolution of repeat sequences and sex chromosomes of tilapia species revealed by chromosome-level genomes.</title>
        <authorList>
            <person name="Xu L."/>
            <person name="Tao W."/>
            <person name="Wang D."/>
            <person name="Zhou Q."/>
        </authorList>
    </citation>
    <scope>NUCLEOTIDE SEQUENCE [LARGE SCALE GENOMIC DNA]</scope>
    <source>
        <strain evidence="6">Israel</strain>
    </source>
</reference>
<evidence type="ECO:0000256" key="3">
    <source>
        <dbReference type="SAM" id="Phobius"/>
    </source>
</evidence>
<dbReference type="PANTHER" id="PTHR22803">
    <property type="entry name" value="MANNOSE, PHOSPHOLIPASE, LECTIN RECEPTOR RELATED"/>
    <property type="match status" value="1"/>
</dbReference>
<evidence type="ECO:0000313" key="6">
    <source>
        <dbReference type="Proteomes" id="UP000472276"/>
    </source>
</evidence>
<dbReference type="AlphaFoldDB" id="A0AAZ1X7G3"/>
<sequence length="237" mass="26829">MEEIYANVDCAKLSYPTPSTNYTGPRGPRGFNLVIILSLGLLSFFLLIGLIILGVNYRDSLRDSAAAFSAISNNLSFVTEERDLLQANLTEKTKELERLQMMSKQKKTCPSRWSMFSCSCYLLSGRSGSWDEGRKDCRDKGADLAVIESPEEQNYLITLTQNPTWIGLNDKEEEGKWKWIDGTPLTLKYWESNQPDNGAGDPRWGEEDCAHIRTHANNFWNDRSCGASLLWVCEKIP</sequence>
<dbReference type="SMART" id="SM00034">
    <property type="entry name" value="CLECT"/>
    <property type="match status" value="1"/>
</dbReference>
<organism evidence="5 6">
    <name type="scientific">Oreochromis aureus</name>
    <name type="common">Israeli tilapia</name>
    <name type="synonym">Chromis aureus</name>
    <dbReference type="NCBI Taxonomy" id="47969"/>
    <lineage>
        <taxon>Eukaryota</taxon>
        <taxon>Metazoa</taxon>
        <taxon>Chordata</taxon>
        <taxon>Craniata</taxon>
        <taxon>Vertebrata</taxon>
        <taxon>Euteleostomi</taxon>
        <taxon>Actinopterygii</taxon>
        <taxon>Neopterygii</taxon>
        <taxon>Teleostei</taxon>
        <taxon>Neoteleostei</taxon>
        <taxon>Acanthomorphata</taxon>
        <taxon>Ovalentaria</taxon>
        <taxon>Cichlomorphae</taxon>
        <taxon>Cichliformes</taxon>
        <taxon>Cichlidae</taxon>
        <taxon>African cichlids</taxon>
        <taxon>Pseudocrenilabrinae</taxon>
        <taxon>Oreochromini</taxon>
        <taxon>Oreochromis</taxon>
    </lineage>
</organism>
<dbReference type="InterPro" id="IPR001304">
    <property type="entry name" value="C-type_lectin-like"/>
</dbReference>
<dbReference type="Ensembl" id="ENSOABT00000068582.1">
    <property type="protein sequence ID" value="ENSOABP00000063946.1"/>
    <property type="gene ID" value="ENSOABG00000036178.1"/>
</dbReference>
<reference evidence="5" key="2">
    <citation type="submission" date="2025-08" db="UniProtKB">
        <authorList>
            <consortium name="Ensembl"/>
        </authorList>
    </citation>
    <scope>IDENTIFICATION</scope>
</reference>
<dbReference type="Pfam" id="PF00059">
    <property type="entry name" value="Lectin_C"/>
    <property type="match status" value="1"/>
</dbReference>
<keyword evidence="3" id="KW-0472">Membrane</keyword>
<dbReference type="GeneID" id="120433712"/>
<dbReference type="PROSITE" id="PS00615">
    <property type="entry name" value="C_TYPE_LECTIN_1"/>
    <property type="match status" value="1"/>
</dbReference>
<dbReference type="InterPro" id="IPR018378">
    <property type="entry name" value="C-type_lectin_CS"/>
</dbReference>
<name>A0AAZ1X7G3_OREAU</name>
<dbReference type="InterPro" id="IPR033989">
    <property type="entry name" value="CD209-like_CTLD"/>
</dbReference>
<keyword evidence="2" id="KW-1015">Disulfide bond</keyword>
<evidence type="ECO:0000313" key="5">
    <source>
        <dbReference type="Ensembl" id="ENSOABP00000063946.1"/>
    </source>
</evidence>
<dbReference type="Gene3D" id="3.10.100.10">
    <property type="entry name" value="Mannose-Binding Protein A, subunit A"/>
    <property type="match status" value="1"/>
</dbReference>
<keyword evidence="1" id="KW-0430">Lectin</keyword>
<protein>
    <recommendedName>
        <fullName evidence="4">C-type lectin domain-containing protein</fullName>
    </recommendedName>
</protein>
<dbReference type="RefSeq" id="XP_039456403.1">
    <property type="nucleotide sequence ID" value="XM_039600469.1"/>
</dbReference>
<dbReference type="KEGG" id="oau:120433712"/>
<feature type="domain" description="C-type lectin" evidence="4">
    <location>
        <begin position="116"/>
        <end position="234"/>
    </location>
</feature>
<dbReference type="GO" id="GO:0030246">
    <property type="term" value="F:carbohydrate binding"/>
    <property type="evidence" value="ECO:0007669"/>
    <property type="project" value="UniProtKB-KW"/>
</dbReference>
<evidence type="ECO:0000256" key="1">
    <source>
        <dbReference type="ARBA" id="ARBA00022734"/>
    </source>
</evidence>